<dbReference type="EMBL" id="VFRA01000001">
    <property type="protein sequence ID" value="TQO20388.1"/>
    <property type="molecule type" value="Genomic_DNA"/>
</dbReference>
<evidence type="ECO:0000313" key="2">
    <source>
        <dbReference type="Proteomes" id="UP000316560"/>
    </source>
</evidence>
<sequence>MMSDPAAQVTDGQKYFRAELEAELEAELPH</sequence>
<reference evidence="1 2" key="1">
    <citation type="submission" date="2019-06" db="EMBL/GenBank/DDBJ databases">
        <title>Sequencing the genomes of 1000 actinobacteria strains.</title>
        <authorList>
            <person name="Klenk H.-P."/>
        </authorList>
    </citation>
    <scope>NUCLEOTIDE SEQUENCE [LARGE SCALE GENOMIC DNA]</scope>
    <source>
        <strain evidence="1 2">DSM 21947</strain>
    </source>
</reference>
<accession>A0A8H2K7R2</accession>
<gene>
    <name evidence="1" type="ORF">FB472_2020</name>
</gene>
<keyword evidence="2" id="KW-1185">Reference proteome</keyword>
<proteinExistence type="predicted"/>
<organism evidence="1 2">
    <name type="scientific">Rhodoglobus vestalii</name>
    <dbReference type="NCBI Taxonomy" id="193384"/>
    <lineage>
        <taxon>Bacteria</taxon>
        <taxon>Bacillati</taxon>
        <taxon>Actinomycetota</taxon>
        <taxon>Actinomycetes</taxon>
        <taxon>Micrococcales</taxon>
        <taxon>Microbacteriaceae</taxon>
        <taxon>Rhodoglobus</taxon>
    </lineage>
</organism>
<evidence type="ECO:0000313" key="1">
    <source>
        <dbReference type="EMBL" id="TQO20388.1"/>
    </source>
</evidence>
<protein>
    <submittedName>
        <fullName evidence="1">Uncharacterized protein</fullName>
    </submittedName>
</protein>
<dbReference type="AlphaFoldDB" id="A0A8H2K7R2"/>
<dbReference type="Proteomes" id="UP000316560">
    <property type="component" value="Unassembled WGS sequence"/>
</dbReference>
<comment type="caution">
    <text evidence="1">The sequence shown here is derived from an EMBL/GenBank/DDBJ whole genome shotgun (WGS) entry which is preliminary data.</text>
</comment>
<name>A0A8H2K7R2_9MICO</name>